<name>A0ABX0CJB9_9BIFI</name>
<reference evidence="1 2" key="1">
    <citation type="submission" date="2019-10" db="EMBL/GenBank/DDBJ databases">
        <title>Bifidobacterium from non-human primates.</title>
        <authorList>
            <person name="Modesto M."/>
        </authorList>
    </citation>
    <scope>NUCLEOTIDE SEQUENCE [LARGE SCALE GENOMIC DNA]</scope>
    <source>
        <strain evidence="1 2">SMA1</strain>
    </source>
</reference>
<evidence type="ECO:0000313" key="2">
    <source>
        <dbReference type="Proteomes" id="UP000475155"/>
    </source>
</evidence>
<protein>
    <submittedName>
        <fullName evidence="1">Uncharacterized protein</fullName>
    </submittedName>
</protein>
<keyword evidence="2" id="KW-1185">Reference proteome</keyword>
<gene>
    <name evidence="1" type="ORF">GFD18_10370</name>
</gene>
<accession>A0ABX0CJB9</accession>
<evidence type="ECO:0000313" key="1">
    <source>
        <dbReference type="EMBL" id="NEH12470.1"/>
    </source>
</evidence>
<sequence>MNERFVTTPEDVTFVTDPETIAQIHAETGFIPLPEEEQQWISEEGRKRWALEDYVSSDELRAEYARKKALGQL</sequence>
<dbReference type="Proteomes" id="UP000475155">
    <property type="component" value="Unassembled WGS sequence"/>
</dbReference>
<proteinExistence type="predicted"/>
<dbReference type="EMBL" id="WHZU01000022">
    <property type="protein sequence ID" value="NEH12470.1"/>
    <property type="molecule type" value="Genomic_DNA"/>
</dbReference>
<dbReference type="RefSeq" id="WP_163199655.1">
    <property type="nucleotide sequence ID" value="NZ_WHZU01000022.1"/>
</dbReference>
<comment type="caution">
    <text evidence="1">The sequence shown here is derived from an EMBL/GenBank/DDBJ whole genome shotgun (WGS) entry which is preliminary data.</text>
</comment>
<organism evidence="1 2">
    <name type="scientific">Bifidobacterium saimiriisciurei</name>
    <dbReference type="NCBI Taxonomy" id="2661627"/>
    <lineage>
        <taxon>Bacteria</taxon>
        <taxon>Bacillati</taxon>
        <taxon>Actinomycetota</taxon>
        <taxon>Actinomycetes</taxon>
        <taxon>Bifidobacteriales</taxon>
        <taxon>Bifidobacteriaceae</taxon>
        <taxon>Bifidobacterium</taxon>
    </lineage>
</organism>